<keyword evidence="3" id="KW-0328">Glycosyltransferase</keyword>
<dbReference type="RefSeq" id="WP_212494431.1">
    <property type="nucleotide sequence ID" value="NZ_JAFCJH010000043.1"/>
</dbReference>
<comment type="caution">
    <text evidence="10">The sequence shown here is derived from an EMBL/GenBank/DDBJ whole genome shotgun (WGS) entry which is preliminary data.</text>
</comment>
<evidence type="ECO:0000313" key="10">
    <source>
        <dbReference type="EMBL" id="MBR0799742.1"/>
    </source>
</evidence>
<name>A0ABS5FSF1_9BRAD</name>
<keyword evidence="8 9" id="KW-0472">Membrane</keyword>
<dbReference type="PANTHER" id="PTHR22760">
    <property type="entry name" value="GLYCOSYLTRANSFERASE"/>
    <property type="match status" value="1"/>
</dbReference>
<feature type="transmembrane region" description="Helical" evidence="9">
    <location>
        <begin position="265"/>
        <end position="288"/>
    </location>
</feature>
<sequence>MTSTSADPTIDDAKATGSIKRLRLLAALLLLALAVRFPLAFWPNIIHPDEIFQYLEPAWRMLGHDGIVTWEWRYGIRGWFLPTLLAGPVALGDWIAPGGAGAFVVPRVAAVFASLSIVVSAWFFGARVSRLHAIVAAFAAAVWFDLVFFAPHTLSEPLAAALIVPAALLVTDEPSQKRFVVAGALLALAFVCRFQYAPAIAVLAIGACWRRWRNLLPLVAGGLVVLLLAAIVDVTHGVVPFAWLIANIEQNLLHDRAAEFGVTPAITYLADFWILWSAAGVLLVAAIWRGWRHAPLLLVVALANLVFHSLIGHKEYRFIFLSVVLFVILAALGSADWIVALRSRRAWRPWAVPFVAGVWALLSLALAGASETMRDNWMRGIGAARLAAELRGDPDTCGLALYNLPFHLLPGRERLSGPSPLYALQPGDPLARGHLKELVQTTSPAFNRILARPDAAADLPAAFSRRSCAAVGNGDACIFARSGACAATSAATPFVINDTLVRLDY</sequence>
<keyword evidence="5 9" id="KW-0812">Transmembrane</keyword>
<keyword evidence="7 9" id="KW-1133">Transmembrane helix</keyword>
<accession>A0ABS5FSF1</accession>
<proteinExistence type="predicted"/>
<evidence type="ECO:0000256" key="1">
    <source>
        <dbReference type="ARBA" id="ARBA00004127"/>
    </source>
</evidence>
<evidence type="ECO:0000256" key="8">
    <source>
        <dbReference type="ARBA" id="ARBA00023136"/>
    </source>
</evidence>
<reference evidence="11" key="1">
    <citation type="journal article" date="2021" name="ISME J.">
        <title>Evolutionary origin and ecological implication of a unique nif island in free-living Bradyrhizobium lineages.</title>
        <authorList>
            <person name="Tao J."/>
        </authorList>
    </citation>
    <scope>NUCLEOTIDE SEQUENCE [LARGE SCALE GENOMIC DNA]</scope>
    <source>
        <strain evidence="11">SZCCT0434</strain>
    </source>
</reference>
<evidence type="ECO:0000256" key="9">
    <source>
        <dbReference type="SAM" id="Phobius"/>
    </source>
</evidence>
<dbReference type="EMBL" id="JAFCJH010000043">
    <property type="protein sequence ID" value="MBR0799742.1"/>
    <property type="molecule type" value="Genomic_DNA"/>
</dbReference>
<comment type="subcellular location">
    <subcellularLocation>
        <location evidence="1">Endomembrane system</location>
        <topology evidence="1">Multi-pass membrane protein</topology>
    </subcellularLocation>
    <subcellularLocation>
        <location evidence="2">Endoplasmic reticulum membrane</location>
    </subcellularLocation>
</comment>
<keyword evidence="11" id="KW-1185">Reference proteome</keyword>
<protein>
    <submittedName>
        <fullName evidence="10">4-amino-4-deoxy-L-arabinose transferase</fullName>
    </submittedName>
</protein>
<dbReference type="Proteomes" id="UP001315278">
    <property type="component" value="Unassembled WGS sequence"/>
</dbReference>
<feature type="transmembrane region" description="Helical" evidence="9">
    <location>
        <begin position="24"/>
        <end position="42"/>
    </location>
</feature>
<gene>
    <name evidence="10" type="ORF">JQ615_30665</name>
</gene>
<dbReference type="Pfam" id="PF03901">
    <property type="entry name" value="Glyco_transf_22"/>
    <property type="match status" value="1"/>
</dbReference>
<organism evidence="10 11">
    <name type="scientific">Bradyrhizobium jicamae</name>
    <dbReference type="NCBI Taxonomy" id="280332"/>
    <lineage>
        <taxon>Bacteria</taxon>
        <taxon>Pseudomonadati</taxon>
        <taxon>Pseudomonadota</taxon>
        <taxon>Alphaproteobacteria</taxon>
        <taxon>Hyphomicrobiales</taxon>
        <taxon>Nitrobacteraceae</taxon>
        <taxon>Bradyrhizobium</taxon>
    </lineage>
</organism>
<feature type="transmembrane region" description="Helical" evidence="9">
    <location>
        <begin position="131"/>
        <end position="150"/>
    </location>
</feature>
<evidence type="ECO:0000313" key="11">
    <source>
        <dbReference type="Proteomes" id="UP001315278"/>
    </source>
</evidence>
<evidence type="ECO:0000256" key="6">
    <source>
        <dbReference type="ARBA" id="ARBA00022824"/>
    </source>
</evidence>
<feature type="transmembrane region" description="Helical" evidence="9">
    <location>
        <begin position="104"/>
        <end position="124"/>
    </location>
</feature>
<feature type="transmembrane region" description="Helical" evidence="9">
    <location>
        <begin position="218"/>
        <end position="245"/>
    </location>
</feature>
<keyword evidence="6" id="KW-0256">Endoplasmic reticulum</keyword>
<dbReference type="GO" id="GO:0016740">
    <property type="term" value="F:transferase activity"/>
    <property type="evidence" value="ECO:0007669"/>
    <property type="project" value="UniProtKB-KW"/>
</dbReference>
<evidence type="ECO:0000256" key="4">
    <source>
        <dbReference type="ARBA" id="ARBA00022679"/>
    </source>
</evidence>
<feature type="transmembrane region" description="Helical" evidence="9">
    <location>
        <begin position="318"/>
        <end position="338"/>
    </location>
</feature>
<evidence type="ECO:0000256" key="2">
    <source>
        <dbReference type="ARBA" id="ARBA00004586"/>
    </source>
</evidence>
<evidence type="ECO:0000256" key="7">
    <source>
        <dbReference type="ARBA" id="ARBA00022989"/>
    </source>
</evidence>
<evidence type="ECO:0000256" key="5">
    <source>
        <dbReference type="ARBA" id="ARBA00022692"/>
    </source>
</evidence>
<feature type="transmembrane region" description="Helical" evidence="9">
    <location>
        <begin position="350"/>
        <end position="369"/>
    </location>
</feature>
<feature type="transmembrane region" description="Helical" evidence="9">
    <location>
        <begin position="179"/>
        <end position="206"/>
    </location>
</feature>
<evidence type="ECO:0000256" key="3">
    <source>
        <dbReference type="ARBA" id="ARBA00022676"/>
    </source>
</evidence>
<keyword evidence="4 10" id="KW-0808">Transferase</keyword>
<feature type="transmembrane region" description="Helical" evidence="9">
    <location>
        <begin position="295"/>
        <end position="312"/>
    </location>
</feature>
<dbReference type="InterPro" id="IPR005599">
    <property type="entry name" value="GPI_mannosylTrfase"/>
</dbReference>